<proteinExistence type="predicted"/>
<reference evidence="1" key="1">
    <citation type="submission" date="2021-03" db="EMBL/GenBank/DDBJ databases">
        <title>Microbacterium sp. nov., a novel actinobacterium isolated from cow dung.</title>
        <authorList>
            <person name="Zhang L."/>
        </authorList>
    </citation>
    <scope>NUCLEOTIDE SEQUENCE</scope>
    <source>
        <strain evidence="1">NEAU-LLB</strain>
    </source>
</reference>
<keyword evidence="2" id="KW-1185">Reference proteome</keyword>
<gene>
    <name evidence="1" type="ORF">J5V96_14935</name>
</gene>
<comment type="caution">
    <text evidence="1">The sequence shown here is derived from an EMBL/GenBank/DDBJ whole genome shotgun (WGS) entry which is preliminary data.</text>
</comment>
<dbReference type="AlphaFoldDB" id="A0A939QM66"/>
<dbReference type="Proteomes" id="UP000680132">
    <property type="component" value="Unassembled WGS sequence"/>
</dbReference>
<dbReference type="RefSeq" id="WP_208504794.1">
    <property type="nucleotide sequence ID" value="NZ_JAGFOA010000006.1"/>
</dbReference>
<name>A0A939QM66_9MICO</name>
<organism evidence="1 2">
    <name type="scientific">Microbacterium stercoris</name>
    <dbReference type="NCBI Taxonomy" id="2820289"/>
    <lineage>
        <taxon>Bacteria</taxon>
        <taxon>Bacillati</taxon>
        <taxon>Actinomycetota</taxon>
        <taxon>Actinomycetes</taxon>
        <taxon>Micrococcales</taxon>
        <taxon>Microbacteriaceae</taxon>
        <taxon>Microbacterium</taxon>
    </lineage>
</organism>
<accession>A0A939QM66</accession>
<sequence>MPLIRTITVAPGEPVVIPATHVERGENGDYRVVLGIGRQTPATEAARA</sequence>
<evidence type="ECO:0000313" key="1">
    <source>
        <dbReference type="EMBL" id="MBO3664790.1"/>
    </source>
</evidence>
<protein>
    <submittedName>
        <fullName evidence="1">Uncharacterized protein</fullName>
    </submittedName>
</protein>
<dbReference type="EMBL" id="JAGFOA010000006">
    <property type="protein sequence ID" value="MBO3664790.1"/>
    <property type="molecule type" value="Genomic_DNA"/>
</dbReference>
<evidence type="ECO:0000313" key="2">
    <source>
        <dbReference type="Proteomes" id="UP000680132"/>
    </source>
</evidence>